<proteinExistence type="inferred from homology"/>
<name>A0A177A638_9PEZI</name>
<dbReference type="VEuPathDB" id="FungiDB:GMDG_07945"/>
<dbReference type="GO" id="GO:0032981">
    <property type="term" value="P:mitochondrial respiratory chain complex I assembly"/>
    <property type="evidence" value="ECO:0007669"/>
    <property type="project" value="InterPro"/>
</dbReference>
<accession>A0A177A638</accession>
<feature type="region of interest" description="Disordered" evidence="5">
    <location>
        <begin position="59"/>
        <end position="118"/>
    </location>
</feature>
<comment type="similarity">
    <text evidence="4">Belongs to the NDUFAF3 family.</text>
</comment>
<feature type="compositionally biased region" description="Low complexity" evidence="5">
    <location>
        <begin position="70"/>
        <end position="89"/>
    </location>
</feature>
<dbReference type="Proteomes" id="UP000077154">
    <property type="component" value="Unassembled WGS sequence"/>
</dbReference>
<organism evidence="6">
    <name type="scientific">Pseudogymnoascus destructans</name>
    <dbReference type="NCBI Taxonomy" id="655981"/>
    <lineage>
        <taxon>Eukaryota</taxon>
        <taxon>Fungi</taxon>
        <taxon>Dikarya</taxon>
        <taxon>Ascomycota</taxon>
        <taxon>Pezizomycotina</taxon>
        <taxon>Leotiomycetes</taxon>
        <taxon>Thelebolales</taxon>
        <taxon>Thelebolaceae</taxon>
        <taxon>Pseudogymnoascus</taxon>
    </lineage>
</organism>
<dbReference type="OrthoDB" id="20681at2759"/>
<evidence type="ECO:0000256" key="5">
    <source>
        <dbReference type="SAM" id="MobiDB-lite"/>
    </source>
</evidence>
<gene>
    <name evidence="6" type="ORF">VC83_05714</name>
</gene>
<dbReference type="InterPro" id="IPR007523">
    <property type="entry name" value="NDUFAF3/AAMDC"/>
</dbReference>
<dbReference type="PANTHER" id="PTHR21192">
    <property type="entry name" value="NUCLEAR PROTEIN E3-3"/>
    <property type="match status" value="1"/>
</dbReference>
<dbReference type="PANTHER" id="PTHR21192:SF2">
    <property type="entry name" value="NADH DEHYDROGENASE [UBIQUINONE] 1 ALPHA SUBCOMPLEX ASSEMBLY FACTOR 3"/>
    <property type="match status" value="1"/>
</dbReference>
<dbReference type="SUPFAM" id="SSF64076">
    <property type="entry name" value="MTH938-like"/>
    <property type="match status" value="1"/>
</dbReference>
<dbReference type="InterPro" id="IPR036748">
    <property type="entry name" value="MTH938-like_sf"/>
</dbReference>
<reference evidence="6" key="1">
    <citation type="submission" date="2016-03" db="EMBL/GenBank/DDBJ databases">
        <title>Updated assembly of Pseudogymnoascus destructans, the fungus causing white-nose syndrome of bats.</title>
        <authorList>
            <person name="Palmer J.M."/>
            <person name="Drees K.P."/>
            <person name="Foster J.T."/>
            <person name="Lindner D.L."/>
        </authorList>
    </citation>
    <scope>NUCLEOTIDE SEQUENCE [LARGE SCALE GENOMIC DNA]</scope>
    <source>
        <strain evidence="6">20631-21</strain>
    </source>
</reference>
<dbReference type="FunFam" id="3.40.1230.10:FF:000005">
    <property type="entry name" value="NADH dehydrogenase [ubiquinone]alpha subcomplex assembly factor"/>
    <property type="match status" value="1"/>
</dbReference>
<evidence type="ECO:0000256" key="2">
    <source>
        <dbReference type="ARBA" id="ARBA00021776"/>
    </source>
</evidence>
<dbReference type="GO" id="GO:0005743">
    <property type="term" value="C:mitochondrial inner membrane"/>
    <property type="evidence" value="ECO:0007669"/>
    <property type="project" value="TreeGrafter"/>
</dbReference>
<keyword evidence="3" id="KW-0496">Mitochondrion</keyword>
<dbReference type="CDD" id="cd05125">
    <property type="entry name" value="Mth938_2P1-like"/>
    <property type="match status" value="1"/>
</dbReference>
<protein>
    <recommendedName>
        <fullName evidence="2">NADH dehydrogenase [ubiquinone] 1 alpha subcomplex assembly factor 3</fullName>
    </recommendedName>
</protein>
<dbReference type="eggNOG" id="KOG3363">
    <property type="taxonomic scope" value="Eukaryota"/>
</dbReference>
<comment type="subcellular location">
    <subcellularLocation>
        <location evidence="1">Mitochondrion</location>
    </subcellularLocation>
</comment>
<sequence>MVLTGPSPKLQRKPKHLRPFAHQFLRTGSTNMMQPLRHLQRASVRPSIHEIARSILSPSSRCYSTRRPATSLPTPRALSSPSRSLSTTPVSMHKPPSRDRGPVSEESTQTDFSNLDVLGGTPVPSTAIDACLWDGFHLNNGVKITNGAGVLLVNGEVFSWKPWNANRAEGEENKRLANDKGLWEVGDESWGVLGMVWPKPDLLILGLGPNMMPLSPATRKAINSLGIQVEIQDTRNAAAQYNLLATERGLGSVAAALVPLGWRDGVGAVSGKATAAKR</sequence>
<dbReference type="EMBL" id="KV441399">
    <property type="protein sequence ID" value="OAF57597.1"/>
    <property type="molecule type" value="Genomic_DNA"/>
</dbReference>
<evidence type="ECO:0000256" key="4">
    <source>
        <dbReference type="ARBA" id="ARBA00049984"/>
    </source>
</evidence>
<evidence type="ECO:0000256" key="1">
    <source>
        <dbReference type="ARBA" id="ARBA00004173"/>
    </source>
</evidence>
<dbReference type="RefSeq" id="XP_024322885.1">
    <property type="nucleotide sequence ID" value="XM_024469329.1"/>
</dbReference>
<dbReference type="GeneID" id="36288779"/>
<dbReference type="AlphaFoldDB" id="A0A177A638"/>
<evidence type="ECO:0000313" key="6">
    <source>
        <dbReference type="EMBL" id="OAF57597.1"/>
    </source>
</evidence>
<dbReference type="Pfam" id="PF04430">
    <property type="entry name" value="DUF498"/>
    <property type="match status" value="1"/>
</dbReference>
<evidence type="ECO:0000256" key="3">
    <source>
        <dbReference type="ARBA" id="ARBA00023128"/>
    </source>
</evidence>
<dbReference type="Gene3D" id="3.40.1230.10">
    <property type="entry name" value="MTH938-like"/>
    <property type="match status" value="1"/>
</dbReference>
<dbReference type="InterPro" id="IPR034095">
    <property type="entry name" value="NDUF3"/>
</dbReference>